<dbReference type="PRINTS" id="PR00922">
    <property type="entry name" value="DADACBPTASE3"/>
</dbReference>
<comment type="similarity">
    <text evidence="1">Belongs to the peptidase S13 family.</text>
</comment>
<keyword evidence="5" id="KW-0645">Protease</keyword>
<dbReference type="SUPFAM" id="SSF56601">
    <property type="entry name" value="beta-lactamase/transpeptidase-like"/>
    <property type="match status" value="1"/>
</dbReference>
<dbReference type="Proteomes" id="UP000470246">
    <property type="component" value="Unassembled WGS sequence"/>
</dbReference>
<feature type="region of interest" description="Disordered" evidence="3">
    <location>
        <begin position="1"/>
        <end position="21"/>
    </location>
</feature>
<keyword evidence="4" id="KW-0812">Transmembrane</keyword>
<keyword evidence="4" id="KW-0472">Membrane</keyword>
<dbReference type="PANTHER" id="PTHR30023:SF0">
    <property type="entry name" value="PENICILLIN-SENSITIVE CARBOXYPEPTIDASE A"/>
    <property type="match status" value="1"/>
</dbReference>
<dbReference type="EC" id="3.4.16.4" evidence="5"/>
<gene>
    <name evidence="5" type="primary">dacB</name>
    <name evidence="5" type="ORF">GCU56_22090</name>
</gene>
<keyword evidence="6" id="KW-1185">Reference proteome</keyword>
<dbReference type="Gene3D" id="3.40.710.10">
    <property type="entry name" value="DD-peptidase/beta-lactamase superfamily"/>
    <property type="match status" value="2"/>
</dbReference>
<protein>
    <submittedName>
        <fullName evidence="5">D-alanyl-D-alanine carboxypeptidase/D-alanyl-D-alanine-endopeptidase</fullName>
        <ecNumber evidence="5">3.4.16.4</ecNumber>
    </submittedName>
</protein>
<keyword evidence="4" id="KW-1133">Transmembrane helix</keyword>
<sequence length="489" mass="47543">MWPTGSRPTAGGRSRGCTIASSGPATVTPKYSRLRRRLLLATLVVVLAVAAGVWFLVAPGTDDAAPDPAAPEARLPEVAAASPALAALTTSAPVPDGDLLADELSPLLGVPALGPGVSAEVVDVATGETLLDQDAGSPSVPASTAKLLTAVAALTTLGPGTTFETTVVAGSTPGEVVLVGGGDPTLSRTEPSQTYPGAATVADLAGQVRSALPPGAPVSRVVVDSSLFTGPLTASGWGPGDAPSTYAAPVTATAVDGARVRPGENPRSGQPGLDAGAALADALGVPRATVALGTAPAGAQTLGTVSSAPVARLVEQALSQSDNLLAESLARHVALARDLPATFEGSATAVTDALADAGLDVTGVALSDASGLSLEDRVPVALLADLLTAAADGSLEDGSAVLSGLAVAGYDGTLADRGDDDPATAPGTVRAKTGTLLGVHALAGTVVTVDGRLLVFALVADGAPANGAAAEDALDEVAAALAGCGCRVP</sequence>
<organism evidence="5 6">
    <name type="scientific">Geodermatophilus sabuli</name>
    <dbReference type="NCBI Taxonomy" id="1564158"/>
    <lineage>
        <taxon>Bacteria</taxon>
        <taxon>Bacillati</taxon>
        <taxon>Actinomycetota</taxon>
        <taxon>Actinomycetes</taxon>
        <taxon>Geodermatophilales</taxon>
        <taxon>Geodermatophilaceae</taxon>
        <taxon>Geodermatophilus</taxon>
    </lineage>
</organism>
<accession>A0A7K3W6U8</accession>
<dbReference type="RefSeq" id="WP_163484355.1">
    <property type="nucleotide sequence ID" value="NZ_JAAGWF010000030.1"/>
</dbReference>
<dbReference type="AlphaFoldDB" id="A0A7K3W6U8"/>
<dbReference type="InterPro" id="IPR012338">
    <property type="entry name" value="Beta-lactam/transpept-like"/>
</dbReference>
<keyword evidence="5" id="KW-0121">Carboxypeptidase</keyword>
<dbReference type="GO" id="GO:0000270">
    <property type="term" value="P:peptidoglycan metabolic process"/>
    <property type="evidence" value="ECO:0007669"/>
    <property type="project" value="TreeGrafter"/>
</dbReference>
<feature type="transmembrane region" description="Helical" evidence="4">
    <location>
        <begin position="38"/>
        <end position="57"/>
    </location>
</feature>
<evidence type="ECO:0000256" key="4">
    <source>
        <dbReference type="SAM" id="Phobius"/>
    </source>
</evidence>
<dbReference type="InterPro" id="IPR000667">
    <property type="entry name" value="Peptidase_S13"/>
</dbReference>
<evidence type="ECO:0000256" key="1">
    <source>
        <dbReference type="ARBA" id="ARBA00006096"/>
    </source>
</evidence>
<proteinExistence type="inferred from homology"/>
<comment type="caution">
    <text evidence="5">The sequence shown here is derived from an EMBL/GenBank/DDBJ whole genome shotgun (WGS) entry which is preliminary data.</text>
</comment>
<evidence type="ECO:0000313" key="6">
    <source>
        <dbReference type="Proteomes" id="UP000470246"/>
    </source>
</evidence>
<dbReference type="GO" id="GO:0006508">
    <property type="term" value="P:proteolysis"/>
    <property type="evidence" value="ECO:0007669"/>
    <property type="project" value="InterPro"/>
</dbReference>
<evidence type="ECO:0000313" key="5">
    <source>
        <dbReference type="EMBL" id="NEK60552.1"/>
    </source>
</evidence>
<name>A0A7K3W6U8_9ACTN</name>
<evidence type="ECO:0000256" key="2">
    <source>
        <dbReference type="ARBA" id="ARBA00022801"/>
    </source>
</evidence>
<dbReference type="PANTHER" id="PTHR30023">
    <property type="entry name" value="D-ALANYL-D-ALANINE CARBOXYPEPTIDASE"/>
    <property type="match status" value="1"/>
</dbReference>
<evidence type="ECO:0000256" key="3">
    <source>
        <dbReference type="SAM" id="MobiDB-lite"/>
    </source>
</evidence>
<dbReference type="NCBIfam" id="TIGR00666">
    <property type="entry name" value="PBP4"/>
    <property type="match status" value="1"/>
</dbReference>
<dbReference type="Pfam" id="PF02113">
    <property type="entry name" value="Peptidase_S13"/>
    <property type="match status" value="2"/>
</dbReference>
<reference evidence="5 6" key="1">
    <citation type="submission" date="2020-02" db="EMBL/GenBank/DDBJ databases">
        <title>Geodermatophilus sabuli CPCC 205279 I12A-02694.</title>
        <authorList>
            <person name="Jiang Z."/>
        </authorList>
    </citation>
    <scope>NUCLEOTIDE SEQUENCE [LARGE SCALE GENOMIC DNA]</scope>
    <source>
        <strain evidence="5 6">I12A-02694</strain>
    </source>
</reference>
<dbReference type="EMBL" id="JAAGWF010000030">
    <property type="protein sequence ID" value="NEK60552.1"/>
    <property type="molecule type" value="Genomic_DNA"/>
</dbReference>
<dbReference type="GO" id="GO:0009002">
    <property type="term" value="F:serine-type D-Ala-D-Ala carboxypeptidase activity"/>
    <property type="evidence" value="ECO:0007669"/>
    <property type="project" value="UniProtKB-EC"/>
</dbReference>
<keyword evidence="2 5" id="KW-0378">Hydrolase</keyword>